<protein>
    <submittedName>
        <fullName evidence="5">Uncharacterized protein</fullName>
    </submittedName>
</protein>
<feature type="non-terminal residue" evidence="5">
    <location>
        <position position="1"/>
    </location>
</feature>
<dbReference type="GO" id="GO:0035336">
    <property type="term" value="P:long-chain fatty-acyl-CoA metabolic process"/>
    <property type="evidence" value="ECO:0007669"/>
    <property type="project" value="TreeGrafter"/>
</dbReference>
<keyword evidence="3" id="KW-0547">Nucleotide-binding</keyword>
<dbReference type="GO" id="GO:0005783">
    <property type="term" value="C:endoplasmic reticulum"/>
    <property type="evidence" value="ECO:0007669"/>
    <property type="project" value="TreeGrafter"/>
</dbReference>
<evidence type="ECO:0000256" key="3">
    <source>
        <dbReference type="ARBA" id="ARBA00022741"/>
    </source>
</evidence>
<accession>A0A1Y3BEQ6</accession>
<evidence type="ECO:0000313" key="6">
    <source>
        <dbReference type="Proteomes" id="UP000194236"/>
    </source>
</evidence>
<dbReference type="GO" id="GO:0004467">
    <property type="term" value="F:long-chain fatty acid-CoA ligase activity"/>
    <property type="evidence" value="ECO:0007669"/>
    <property type="project" value="TreeGrafter"/>
</dbReference>
<gene>
    <name evidence="5" type="ORF">BLA29_010238</name>
</gene>
<dbReference type="Proteomes" id="UP000194236">
    <property type="component" value="Unassembled WGS sequence"/>
</dbReference>
<dbReference type="EMBL" id="MUJZ01026773">
    <property type="protein sequence ID" value="OTF78687.1"/>
    <property type="molecule type" value="Genomic_DNA"/>
</dbReference>
<evidence type="ECO:0000313" key="5">
    <source>
        <dbReference type="EMBL" id="OTF78687.1"/>
    </source>
</evidence>
<dbReference type="GO" id="GO:0005524">
    <property type="term" value="F:ATP binding"/>
    <property type="evidence" value="ECO:0007669"/>
    <property type="project" value="UniProtKB-KW"/>
</dbReference>
<dbReference type="Gene3D" id="3.40.50.12780">
    <property type="entry name" value="N-terminal domain of ligase-like"/>
    <property type="match status" value="1"/>
</dbReference>
<reference evidence="5 6" key="1">
    <citation type="submission" date="2017-03" db="EMBL/GenBank/DDBJ databases">
        <title>Genome Survey of Euroglyphus maynei.</title>
        <authorList>
            <person name="Arlian L.G."/>
            <person name="Morgan M.S."/>
            <person name="Rider S.D."/>
        </authorList>
    </citation>
    <scope>NUCLEOTIDE SEQUENCE [LARGE SCALE GENOMIC DNA]</scope>
    <source>
        <strain evidence="5">Arlian Lab</strain>
        <tissue evidence="5">Whole body</tissue>
    </source>
</reference>
<dbReference type="GO" id="GO:0005811">
    <property type="term" value="C:lipid droplet"/>
    <property type="evidence" value="ECO:0007669"/>
    <property type="project" value="TreeGrafter"/>
</dbReference>
<dbReference type="OrthoDB" id="1700726at2759"/>
<evidence type="ECO:0000256" key="1">
    <source>
        <dbReference type="ARBA" id="ARBA00006432"/>
    </source>
</evidence>
<dbReference type="AlphaFoldDB" id="A0A1Y3BEQ6"/>
<name>A0A1Y3BEQ6_EURMA</name>
<dbReference type="SUPFAM" id="SSF56801">
    <property type="entry name" value="Acetyl-CoA synthetase-like"/>
    <property type="match status" value="1"/>
</dbReference>
<dbReference type="PANTHER" id="PTHR43272">
    <property type="entry name" value="LONG-CHAIN-FATTY-ACID--COA LIGASE"/>
    <property type="match status" value="1"/>
</dbReference>
<sequence length="215" mass="24745">DWPEGGYSANDKPNPRGEIVVGSRQVALGYYKKPEETAKDFFVDDEGCRWFRSGDIGEMFPDGTLKIIDRKKDLVKLSNGEFISLGKIEAGLRTSGYVDNICIVTDPFRSDIIALILPNRQTLMKLATQLERPLNFEQLCDDPIINQKVLESIQKKCQELNFKKPETPVKIALVKEEWTQENNLLTAAFKLRRKPVTDFYRDQIRKMFNELENKV</sequence>
<evidence type="ECO:0000256" key="2">
    <source>
        <dbReference type="ARBA" id="ARBA00022598"/>
    </source>
</evidence>
<dbReference type="InterPro" id="IPR042099">
    <property type="entry name" value="ANL_N_sf"/>
</dbReference>
<keyword evidence="2" id="KW-0436">Ligase</keyword>
<organism evidence="5 6">
    <name type="scientific">Euroglyphus maynei</name>
    <name type="common">Mayne's house dust mite</name>
    <dbReference type="NCBI Taxonomy" id="6958"/>
    <lineage>
        <taxon>Eukaryota</taxon>
        <taxon>Metazoa</taxon>
        <taxon>Ecdysozoa</taxon>
        <taxon>Arthropoda</taxon>
        <taxon>Chelicerata</taxon>
        <taxon>Arachnida</taxon>
        <taxon>Acari</taxon>
        <taxon>Acariformes</taxon>
        <taxon>Sarcoptiformes</taxon>
        <taxon>Astigmata</taxon>
        <taxon>Psoroptidia</taxon>
        <taxon>Analgoidea</taxon>
        <taxon>Pyroglyphidae</taxon>
        <taxon>Pyroglyphinae</taxon>
        <taxon>Euroglyphus</taxon>
    </lineage>
</organism>
<evidence type="ECO:0000256" key="4">
    <source>
        <dbReference type="ARBA" id="ARBA00022840"/>
    </source>
</evidence>
<dbReference type="GO" id="GO:0005886">
    <property type="term" value="C:plasma membrane"/>
    <property type="evidence" value="ECO:0007669"/>
    <property type="project" value="TreeGrafter"/>
</dbReference>
<dbReference type="PANTHER" id="PTHR43272:SF83">
    <property type="entry name" value="ACYL-COA SYNTHETASE LONG-CHAIN, ISOFORM J"/>
    <property type="match status" value="1"/>
</dbReference>
<keyword evidence="4" id="KW-0067">ATP-binding</keyword>
<keyword evidence="6" id="KW-1185">Reference proteome</keyword>
<proteinExistence type="inferred from homology"/>
<dbReference type="GO" id="GO:0030182">
    <property type="term" value="P:neuron differentiation"/>
    <property type="evidence" value="ECO:0007669"/>
    <property type="project" value="TreeGrafter"/>
</dbReference>
<comment type="similarity">
    <text evidence="1">Belongs to the ATP-dependent AMP-binding enzyme family.</text>
</comment>
<comment type="caution">
    <text evidence="5">The sequence shown here is derived from an EMBL/GenBank/DDBJ whole genome shotgun (WGS) entry which is preliminary data.</text>
</comment>